<gene>
    <name evidence="5" type="ORF">CKA38_10680</name>
</gene>
<evidence type="ECO:0000256" key="3">
    <source>
        <dbReference type="ARBA" id="ARBA00023163"/>
    </source>
</evidence>
<keyword evidence="6" id="KW-1185">Reference proteome</keyword>
<protein>
    <recommendedName>
        <fullName evidence="4">HTH araC/xylS-type domain-containing protein</fullName>
    </recommendedName>
</protein>
<evidence type="ECO:0000256" key="1">
    <source>
        <dbReference type="ARBA" id="ARBA00023015"/>
    </source>
</evidence>
<sequence>MFPQKTTHGKQIDAHVHKPCVNGKPGGFSSALAYHRFREIEICCNRQPTCFLPEQKNAHHKFFLLLEDNIKTEITWEFSSYREHCQVIGQHLIFVESGIRHSLKWEKAASFICLLLHDELFTQMTHDSTWRGIQIRECNELEKGDLLIWYLAYILQKIIKSELSDEPTIFIEAICIILANQLFKKTQTDKQPLLVSTGLSSEQLRIVRSYIHDHLCETVLVPHLAEIIDMSKDHFTRLFKNTMGVTPHRYILLKRLQLAQSLIVEGKMRLSEIALAVGFCDQSHLSRNFRKFCAELSKQGDDGQILG</sequence>
<dbReference type="PROSITE" id="PS01124">
    <property type="entry name" value="HTH_ARAC_FAMILY_2"/>
    <property type="match status" value="1"/>
</dbReference>
<keyword evidence="3" id="KW-0804">Transcription</keyword>
<dbReference type="InterPro" id="IPR050204">
    <property type="entry name" value="AraC_XylS_family_regulators"/>
</dbReference>
<dbReference type="RefSeq" id="WP_108825463.1">
    <property type="nucleotide sequence ID" value="NZ_CP023004.1"/>
</dbReference>
<dbReference type="SUPFAM" id="SSF46689">
    <property type="entry name" value="Homeodomain-like"/>
    <property type="match status" value="2"/>
</dbReference>
<evidence type="ECO:0000259" key="4">
    <source>
        <dbReference type="PROSITE" id="PS01124"/>
    </source>
</evidence>
<dbReference type="EMBL" id="CP023004">
    <property type="protein sequence ID" value="AWI09652.1"/>
    <property type="molecule type" value="Genomic_DNA"/>
</dbReference>
<keyword evidence="2" id="KW-0238">DNA-binding</keyword>
<dbReference type="InterPro" id="IPR009057">
    <property type="entry name" value="Homeodomain-like_sf"/>
</dbReference>
<dbReference type="SMART" id="SM00342">
    <property type="entry name" value="HTH_ARAC"/>
    <property type="match status" value="1"/>
</dbReference>
<dbReference type="Pfam" id="PF12833">
    <property type="entry name" value="HTH_18"/>
    <property type="match status" value="1"/>
</dbReference>
<dbReference type="GO" id="GO:0003700">
    <property type="term" value="F:DNA-binding transcription factor activity"/>
    <property type="evidence" value="ECO:0007669"/>
    <property type="project" value="InterPro"/>
</dbReference>
<dbReference type="OrthoDB" id="5295226at2"/>
<dbReference type="KEGG" id="elut:CKA38_10680"/>
<evidence type="ECO:0000256" key="2">
    <source>
        <dbReference type="ARBA" id="ARBA00023125"/>
    </source>
</evidence>
<dbReference type="PANTHER" id="PTHR46796:SF6">
    <property type="entry name" value="ARAC SUBFAMILY"/>
    <property type="match status" value="1"/>
</dbReference>
<evidence type="ECO:0000313" key="6">
    <source>
        <dbReference type="Proteomes" id="UP000244896"/>
    </source>
</evidence>
<proteinExistence type="predicted"/>
<name>A0A2U8E555_9BACT</name>
<accession>A0A2U8E555</accession>
<keyword evidence="1" id="KW-0805">Transcription regulation</keyword>
<dbReference type="InterPro" id="IPR018060">
    <property type="entry name" value="HTH_AraC"/>
</dbReference>
<evidence type="ECO:0000313" key="5">
    <source>
        <dbReference type="EMBL" id="AWI09652.1"/>
    </source>
</evidence>
<dbReference type="GO" id="GO:0043565">
    <property type="term" value="F:sequence-specific DNA binding"/>
    <property type="evidence" value="ECO:0007669"/>
    <property type="project" value="InterPro"/>
</dbReference>
<dbReference type="Proteomes" id="UP000244896">
    <property type="component" value="Chromosome"/>
</dbReference>
<feature type="domain" description="HTH araC/xylS-type" evidence="4">
    <location>
        <begin position="205"/>
        <end position="291"/>
    </location>
</feature>
<dbReference type="AlphaFoldDB" id="A0A2U8E555"/>
<organism evidence="5 6">
    <name type="scientific">Ereboglobus luteus</name>
    <dbReference type="NCBI Taxonomy" id="1796921"/>
    <lineage>
        <taxon>Bacteria</taxon>
        <taxon>Pseudomonadati</taxon>
        <taxon>Verrucomicrobiota</taxon>
        <taxon>Opitutia</taxon>
        <taxon>Opitutales</taxon>
        <taxon>Opitutaceae</taxon>
        <taxon>Ereboglobus</taxon>
    </lineage>
</organism>
<dbReference type="Gene3D" id="1.10.10.60">
    <property type="entry name" value="Homeodomain-like"/>
    <property type="match status" value="1"/>
</dbReference>
<dbReference type="PANTHER" id="PTHR46796">
    <property type="entry name" value="HTH-TYPE TRANSCRIPTIONAL ACTIVATOR RHAS-RELATED"/>
    <property type="match status" value="1"/>
</dbReference>
<reference evidence="5 6" key="1">
    <citation type="journal article" date="2018" name="Syst. Appl. Microbiol.">
        <title>Ereboglobus luteus gen. nov. sp. nov. from cockroach guts, and new insights into the oxygen relationship of the genera Opitutus and Didymococcus (Verrucomicrobia: Opitutaceae).</title>
        <authorList>
            <person name="Tegtmeier D."/>
            <person name="Belitz A."/>
            <person name="Radek R."/>
            <person name="Heimerl T."/>
            <person name="Brune A."/>
        </authorList>
    </citation>
    <scope>NUCLEOTIDE SEQUENCE [LARGE SCALE GENOMIC DNA]</scope>
    <source>
        <strain evidence="5 6">Ho45</strain>
    </source>
</reference>